<evidence type="ECO:0000313" key="3">
    <source>
        <dbReference type="Proteomes" id="UP000265955"/>
    </source>
</evidence>
<dbReference type="AlphaFoldDB" id="A0A3A3FEU1"/>
<evidence type="ECO:0000256" key="1">
    <source>
        <dbReference type="SAM" id="MobiDB-lite"/>
    </source>
</evidence>
<dbReference type="OrthoDB" id="8706529at2"/>
<protein>
    <submittedName>
        <fullName evidence="2">Uncharacterized protein</fullName>
    </submittedName>
</protein>
<gene>
    <name evidence="2" type="ORF">D3871_24015</name>
</gene>
<dbReference type="Proteomes" id="UP000265955">
    <property type="component" value="Unassembled WGS sequence"/>
</dbReference>
<evidence type="ECO:0000313" key="2">
    <source>
        <dbReference type="EMBL" id="RJF91760.1"/>
    </source>
</evidence>
<sequence length="61" mass="6843">MSTKETASSPSKEQVRNWLCRRRLAAGPLPEPEQIRRELGWGALAERTSKEGMHGHGQSKN</sequence>
<accession>A0A3A3FEU1</accession>
<proteinExistence type="predicted"/>
<organism evidence="2 3">
    <name type="scientific">Noviherbaspirillum saxi</name>
    <dbReference type="NCBI Taxonomy" id="2320863"/>
    <lineage>
        <taxon>Bacteria</taxon>
        <taxon>Pseudomonadati</taxon>
        <taxon>Pseudomonadota</taxon>
        <taxon>Betaproteobacteria</taxon>
        <taxon>Burkholderiales</taxon>
        <taxon>Oxalobacteraceae</taxon>
        <taxon>Noviherbaspirillum</taxon>
    </lineage>
</organism>
<feature type="region of interest" description="Disordered" evidence="1">
    <location>
        <begin position="41"/>
        <end position="61"/>
    </location>
</feature>
<name>A0A3A3FEU1_9BURK</name>
<keyword evidence="3" id="KW-1185">Reference proteome</keyword>
<comment type="caution">
    <text evidence="2">The sequence shown here is derived from an EMBL/GenBank/DDBJ whole genome shotgun (WGS) entry which is preliminary data.</text>
</comment>
<dbReference type="EMBL" id="QYUO01000003">
    <property type="protein sequence ID" value="RJF91760.1"/>
    <property type="molecule type" value="Genomic_DNA"/>
</dbReference>
<reference evidence="3" key="1">
    <citation type="submission" date="2018-09" db="EMBL/GenBank/DDBJ databases">
        <authorList>
            <person name="Zhu H."/>
        </authorList>
    </citation>
    <scope>NUCLEOTIDE SEQUENCE [LARGE SCALE GENOMIC DNA]</scope>
    <source>
        <strain evidence="3">K1R23-30</strain>
    </source>
</reference>
<dbReference type="RefSeq" id="WP_119771658.1">
    <property type="nucleotide sequence ID" value="NZ_QYUO01000003.1"/>
</dbReference>